<keyword evidence="3" id="KW-1185">Reference proteome</keyword>
<dbReference type="PANTHER" id="PTHR33164:SF104">
    <property type="entry name" value="TRANSCRIPTIONAL REGULATORY PROTEIN"/>
    <property type="match status" value="1"/>
</dbReference>
<dbReference type="InterPro" id="IPR036388">
    <property type="entry name" value="WH-like_DNA-bd_sf"/>
</dbReference>
<dbReference type="PROSITE" id="PS50995">
    <property type="entry name" value="HTH_MARR_2"/>
    <property type="match status" value="1"/>
</dbReference>
<dbReference type="Gene3D" id="1.10.10.10">
    <property type="entry name" value="Winged helix-like DNA-binding domain superfamily/Winged helix DNA-binding domain"/>
    <property type="match status" value="1"/>
</dbReference>
<evidence type="ECO:0000313" key="3">
    <source>
        <dbReference type="Proteomes" id="UP001501116"/>
    </source>
</evidence>
<dbReference type="PRINTS" id="PR00598">
    <property type="entry name" value="HTHMARR"/>
</dbReference>
<dbReference type="RefSeq" id="WP_344419254.1">
    <property type="nucleotide sequence ID" value="NZ_BAAANN010000013.1"/>
</dbReference>
<dbReference type="Proteomes" id="UP001501116">
    <property type="component" value="Unassembled WGS sequence"/>
</dbReference>
<proteinExistence type="predicted"/>
<protein>
    <submittedName>
        <fullName evidence="2">MarR family transcriptional regulator</fullName>
    </submittedName>
</protein>
<dbReference type="InterPro" id="IPR000835">
    <property type="entry name" value="HTH_MarR-typ"/>
</dbReference>
<evidence type="ECO:0000259" key="1">
    <source>
        <dbReference type="PROSITE" id="PS50995"/>
    </source>
</evidence>
<reference evidence="2 3" key="1">
    <citation type="journal article" date="2019" name="Int. J. Syst. Evol. Microbiol.">
        <title>The Global Catalogue of Microorganisms (GCM) 10K type strain sequencing project: providing services to taxonomists for standard genome sequencing and annotation.</title>
        <authorList>
            <consortium name="The Broad Institute Genomics Platform"/>
            <consortium name="The Broad Institute Genome Sequencing Center for Infectious Disease"/>
            <person name="Wu L."/>
            <person name="Ma J."/>
        </authorList>
    </citation>
    <scope>NUCLEOTIDE SEQUENCE [LARGE SCALE GENOMIC DNA]</scope>
    <source>
        <strain evidence="2 3">JCM 14545</strain>
    </source>
</reference>
<dbReference type="PANTHER" id="PTHR33164">
    <property type="entry name" value="TRANSCRIPTIONAL REGULATOR, MARR FAMILY"/>
    <property type="match status" value="1"/>
</dbReference>
<name>A0ABN2R056_9PSEU</name>
<dbReference type="SUPFAM" id="SSF46785">
    <property type="entry name" value="Winged helix' DNA-binding domain"/>
    <property type="match status" value="1"/>
</dbReference>
<dbReference type="InterPro" id="IPR039422">
    <property type="entry name" value="MarR/SlyA-like"/>
</dbReference>
<organism evidence="2 3">
    <name type="scientific">Amycolatopsis minnesotensis</name>
    <dbReference type="NCBI Taxonomy" id="337894"/>
    <lineage>
        <taxon>Bacteria</taxon>
        <taxon>Bacillati</taxon>
        <taxon>Actinomycetota</taxon>
        <taxon>Actinomycetes</taxon>
        <taxon>Pseudonocardiales</taxon>
        <taxon>Pseudonocardiaceae</taxon>
        <taxon>Amycolatopsis</taxon>
    </lineage>
</organism>
<accession>A0ABN2R056</accession>
<gene>
    <name evidence="2" type="ORF">GCM10009754_35060</name>
</gene>
<sequence>MSALPLRARTIELWREHNPGLDTAPMEMVAQVKRISSLLDLAVEQIYDGAALTAAEVGLLVPLRHTGEPVTAVRLAARLGMSRAGVSKTLAKLERRGLISRMANPADRRAALISMTDEGKDLIDEVFPRELAAHGALFAELGEDRARILDALTRLAEAMETRLGSER</sequence>
<dbReference type="Pfam" id="PF12802">
    <property type="entry name" value="MarR_2"/>
    <property type="match status" value="1"/>
</dbReference>
<feature type="domain" description="HTH marR-type" evidence="1">
    <location>
        <begin position="25"/>
        <end position="161"/>
    </location>
</feature>
<dbReference type="SMART" id="SM00347">
    <property type="entry name" value="HTH_MARR"/>
    <property type="match status" value="1"/>
</dbReference>
<dbReference type="EMBL" id="BAAANN010000013">
    <property type="protein sequence ID" value="GAA1961203.1"/>
    <property type="molecule type" value="Genomic_DNA"/>
</dbReference>
<dbReference type="InterPro" id="IPR036390">
    <property type="entry name" value="WH_DNA-bd_sf"/>
</dbReference>
<evidence type="ECO:0000313" key="2">
    <source>
        <dbReference type="EMBL" id="GAA1961203.1"/>
    </source>
</evidence>
<comment type="caution">
    <text evidence="2">The sequence shown here is derived from an EMBL/GenBank/DDBJ whole genome shotgun (WGS) entry which is preliminary data.</text>
</comment>